<evidence type="ECO:0000313" key="4">
    <source>
        <dbReference type="Proteomes" id="UP001314796"/>
    </source>
</evidence>
<name>A0ABS2NNV0_9FIRM</name>
<dbReference type="InterPro" id="IPR010273">
    <property type="entry name" value="DUF881"/>
</dbReference>
<evidence type="ECO:0000256" key="2">
    <source>
        <dbReference type="SAM" id="Coils"/>
    </source>
</evidence>
<proteinExistence type="inferred from homology"/>
<dbReference type="EMBL" id="JAFBEE010000005">
    <property type="protein sequence ID" value="MBM7614584.1"/>
    <property type="molecule type" value="Genomic_DNA"/>
</dbReference>
<gene>
    <name evidence="3" type="ORF">JOC73_001096</name>
</gene>
<reference evidence="3 4" key="1">
    <citation type="submission" date="2021-01" db="EMBL/GenBank/DDBJ databases">
        <title>Genomic Encyclopedia of Type Strains, Phase IV (KMG-IV): sequencing the most valuable type-strain genomes for metagenomic binning, comparative biology and taxonomic classification.</title>
        <authorList>
            <person name="Goeker M."/>
        </authorList>
    </citation>
    <scope>NUCLEOTIDE SEQUENCE [LARGE SCALE GENOMIC DNA]</scope>
    <source>
        <strain evidence="3 4">DSM 25890</strain>
    </source>
</reference>
<organism evidence="3 4">
    <name type="scientific">Alkaliphilus hydrothermalis</name>
    <dbReference type="NCBI Taxonomy" id="1482730"/>
    <lineage>
        <taxon>Bacteria</taxon>
        <taxon>Bacillati</taxon>
        <taxon>Bacillota</taxon>
        <taxon>Clostridia</taxon>
        <taxon>Peptostreptococcales</taxon>
        <taxon>Natronincolaceae</taxon>
        <taxon>Alkaliphilus</taxon>
    </lineage>
</organism>
<evidence type="ECO:0000313" key="3">
    <source>
        <dbReference type="EMBL" id="MBM7614584.1"/>
    </source>
</evidence>
<keyword evidence="4" id="KW-1185">Reference proteome</keyword>
<dbReference type="Pfam" id="PF05949">
    <property type="entry name" value="DUF881"/>
    <property type="match status" value="1"/>
</dbReference>
<dbReference type="PANTHER" id="PTHR37313">
    <property type="entry name" value="UPF0749 PROTEIN RV1825"/>
    <property type="match status" value="1"/>
</dbReference>
<sequence length="241" mass="27446">MKDIKGKLALGLVCLVLGLIISMQFKTVRNTTDGGFLSTQRAQQLTVELKRVRTEKDRLNKEMVELDRRLKEYEQSEVDESFIIKNLKNDLQKYQILSGYSSVEGDGIVITLEDAPTEYPTEGSFLQYNYEYMLDIINKLNAAGAEAIAINDQRYMATTEIYYTSNALYINSVPTNPPYQIMAIGNPETLEAAMNMRFGVVWNIKEMGLININVKKQNSIELPRYTKVTNFKFAKPLDIGQ</sequence>
<dbReference type="RefSeq" id="WP_204400942.1">
    <property type="nucleotide sequence ID" value="NZ_JAFBEE010000005.1"/>
</dbReference>
<comment type="similarity">
    <text evidence="1">Belongs to the UPF0749 family.</text>
</comment>
<protein>
    <submittedName>
        <fullName evidence="3">Uncharacterized protein YlxW (UPF0749 family)</fullName>
    </submittedName>
</protein>
<evidence type="ECO:0000256" key="1">
    <source>
        <dbReference type="ARBA" id="ARBA00009108"/>
    </source>
</evidence>
<accession>A0ABS2NNV0</accession>
<keyword evidence="2" id="KW-0175">Coiled coil</keyword>
<dbReference type="Gene3D" id="3.30.70.1880">
    <property type="entry name" value="Protein of unknown function DUF881"/>
    <property type="match status" value="1"/>
</dbReference>
<dbReference type="PANTHER" id="PTHR37313:SF2">
    <property type="entry name" value="UPF0749 PROTEIN YLXX"/>
    <property type="match status" value="1"/>
</dbReference>
<dbReference type="Proteomes" id="UP001314796">
    <property type="component" value="Unassembled WGS sequence"/>
</dbReference>
<comment type="caution">
    <text evidence="3">The sequence shown here is derived from an EMBL/GenBank/DDBJ whole genome shotgun (WGS) entry which is preliminary data.</text>
</comment>
<feature type="coiled-coil region" evidence="2">
    <location>
        <begin position="42"/>
        <end position="76"/>
    </location>
</feature>